<evidence type="ECO:0000256" key="1">
    <source>
        <dbReference type="ARBA" id="ARBA00004117"/>
    </source>
</evidence>
<dbReference type="GO" id="GO:0006935">
    <property type="term" value="P:chemotaxis"/>
    <property type="evidence" value="ECO:0007669"/>
    <property type="project" value="UniProtKB-KW"/>
</dbReference>
<keyword evidence="7" id="KW-0283">Flagellar rotation</keyword>
<dbReference type="InterPro" id="IPR000090">
    <property type="entry name" value="Flg_Motor_Flig"/>
</dbReference>
<evidence type="ECO:0000313" key="14">
    <source>
        <dbReference type="EMBL" id="BAT71436.1"/>
    </source>
</evidence>
<organism evidence="14 15">
    <name type="scientific">Thermosulfidibacter takaii (strain DSM 17441 / JCM 13301 / NBRC 103674 / ABI70S6)</name>
    <dbReference type="NCBI Taxonomy" id="1298851"/>
    <lineage>
        <taxon>Bacteria</taxon>
        <taxon>Pseudomonadati</taxon>
        <taxon>Thermosulfidibacterota</taxon>
        <taxon>Thermosulfidibacteria</taxon>
        <taxon>Thermosulfidibacterales</taxon>
        <taxon>Thermosulfidibacteraceae</taxon>
    </lineage>
</organism>
<name>A0A0S3QT08_THET7</name>
<evidence type="ECO:0000256" key="2">
    <source>
        <dbReference type="ARBA" id="ARBA00004413"/>
    </source>
</evidence>
<gene>
    <name evidence="14" type="primary">fliG</name>
    <name evidence="14" type="ORF">TST_0630</name>
</gene>
<evidence type="ECO:0000256" key="5">
    <source>
        <dbReference type="ARBA" id="ARBA00022475"/>
    </source>
</evidence>
<dbReference type="KEGG" id="ttk:TST_0630"/>
<evidence type="ECO:0000256" key="4">
    <source>
        <dbReference type="ARBA" id="ARBA00021870"/>
    </source>
</evidence>
<keyword evidence="8" id="KW-0472">Membrane</keyword>
<evidence type="ECO:0000256" key="9">
    <source>
        <dbReference type="ARBA" id="ARBA00023143"/>
    </source>
</evidence>
<dbReference type="NCBIfam" id="TIGR00207">
    <property type="entry name" value="fliG"/>
    <property type="match status" value="1"/>
</dbReference>
<feature type="domain" description="Flagellar motor switch protein FliG middle" evidence="12">
    <location>
        <begin position="125"/>
        <end position="197"/>
    </location>
</feature>
<dbReference type="SUPFAM" id="SSF48029">
    <property type="entry name" value="FliG"/>
    <property type="match status" value="2"/>
</dbReference>
<dbReference type="InterPro" id="IPR023087">
    <property type="entry name" value="Flg_Motor_Flig_C"/>
</dbReference>
<dbReference type="GO" id="GO:0003774">
    <property type="term" value="F:cytoskeletal motor activity"/>
    <property type="evidence" value="ECO:0007669"/>
    <property type="project" value="InterPro"/>
</dbReference>
<evidence type="ECO:0000259" key="12">
    <source>
        <dbReference type="Pfam" id="PF14841"/>
    </source>
</evidence>
<dbReference type="GO" id="GO:0071973">
    <property type="term" value="P:bacterial-type flagellum-dependent cell motility"/>
    <property type="evidence" value="ECO:0007669"/>
    <property type="project" value="InterPro"/>
</dbReference>
<keyword evidence="5" id="KW-1003">Cell membrane</keyword>
<keyword evidence="6" id="KW-0145">Chemotaxis</keyword>
<evidence type="ECO:0000256" key="7">
    <source>
        <dbReference type="ARBA" id="ARBA00022779"/>
    </source>
</evidence>
<dbReference type="PIRSF" id="PIRSF003161">
    <property type="entry name" value="FliG"/>
    <property type="match status" value="1"/>
</dbReference>
<comment type="similarity">
    <text evidence="3">Belongs to the FliG family.</text>
</comment>
<evidence type="ECO:0000256" key="3">
    <source>
        <dbReference type="ARBA" id="ARBA00010299"/>
    </source>
</evidence>
<dbReference type="GO" id="GO:0005886">
    <property type="term" value="C:plasma membrane"/>
    <property type="evidence" value="ECO:0007669"/>
    <property type="project" value="UniProtKB-SubCell"/>
</dbReference>
<evidence type="ECO:0000259" key="13">
    <source>
        <dbReference type="Pfam" id="PF14842"/>
    </source>
</evidence>
<dbReference type="InterPro" id="IPR032779">
    <property type="entry name" value="FliG_M"/>
</dbReference>
<dbReference type="FunFam" id="1.10.220.30:FF:000001">
    <property type="entry name" value="Flagellar motor switch protein FliG"/>
    <property type="match status" value="1"/>
</dbReference>
<feature type="domain" description="Flagellar motor switch protein FliG C-terminal" evidence="11">
    <location>
        <begin position="227"/>
        <end position="333"/>
    </location>
</feature>
<feature type="domain" description="Flagellar motor switch protein FliG N-terminal" evidence="13">
    <location>
        <begin position="13"/>
        <end position="113"/>
    </location>
</feature>
<dbReference type="GO" id="GO:0009425">
    <property type="term" value="C:bacterial-type flagellum basal body"/>
    <property type="evidence" value="ECO:0007669"/>
    <property type="project" value="UniProtKB-SubCell"/>
</dbReference>
<dbReference type="PATRIC" id="fig|1298851.3.peg.656"/>
<dbReference type="EMBL" id="AP013035">
    <property type="protein sequence ID" value="BAT71436.1"/>
    <property type="molecule type" value="Genomic_DNA"/>
</dbReference>
<dbReference type="InterPro" id="IPR011002">
    <property type="entry name" value="FliG_a-hlx"/>
</dbReference>
<keyword evidence="15" id="KW-1185">Reference proteome</keyword>
<comment type="subcellular location">
    <subcellularLocation>
        <location evidence="1">Bacterial flagellum basal body</location>
    </subcellularLocation>
    <subcellularLocation>
        <location evidence="2">Cell membrane</location>
        <topology evidence="2">Peripheral membrane protein</topology>
        <orientation evidence="2">Cytoplasmic side</orientation>
    </subcellularLocation>
</comment>
<reference evidence="15" key="1">
    <citation type="journal article" date="2018" name="Science">
        <title>A primordial and reversible TCA cycle in a facultatively chemolithoautotrophic thermophile.</title>
        <authorList>
            <person name="Nunoura T."/>
            <person name="Chikaraishi Y."/>
            <person name="Izaki R."/>
            <person name="Suwa T."/>
            <person name="Sato T."/>
            <person name="Harada T."/>
            <person name="Mori K."/>
            <person name="Kato Y."/>
            <person name="Miyazaki M."/>
            <person name="Shimamura S."/>
            <person name="Yanagawa K."/>
            <person name="Shuto A."/>
            <person name="Ohkouchi N."/>
            <person name="Fujita N."/>
            <person name="Takaki Y."/>
            <person name="Atomi H."/>
            <person name="Takai K."/>
        </authorList>
    </citation>
    <scope>NUCLEOTIDE SEQUENCE [LARGE SCALE GENOMIC DNA]</scope>
    <source>
        <strain evidence="15">DSM 17441 / JCM 13301 / NBRC 103674 / ABI70S6</strain>
    </source>
</reference>
<evidence type="ECO:0000259" key="11">
    <source>
        <dbReference type="Pfam" id="PF01706"/>
    </source>
</evidence>
<keyword evidence="14" id="KW-0282">Flagellum</keyword>
<evidence type="ECO:0000256" key="8">
    <source>
        <dbReference type="ARBA" id="ARBA00023136"/>
    </source>
</evidence>
<dbReference type="PANTHER" id="PTHR30534">
    <property type="entry name" value="FLAGELLAR MOTOR SWITCH PROTEIN FLIG"/>
    <property type="match status" value="1"/>
</dbReference>
<dbReference type="PRINTS" id="PR00954">
    <property type="entry name" value="FLGMOTORFLIG"/>
</dbReference>
<dbReference type="InterPro" id="IPR028263">
    <property type="entry name" value="FliG_N"/>
</dbReference>
<protein>
    <recommendedName>
        <fullName evidence="4">Flagellar motor switch protein FliG</fullName>
    </recommendedName>
</protein>
<evidence type="ECO:0000256" key="10">
    <source>
        <dbReference type="ARBA" id="ARBA00025598"/>
    </source>
</evidence>
<proteinExistence type="inferred from homology"/>
<dbReference type="STRING" id="1298851.TST_0630"/>
<dbReference type="PANTHER" id="PTHR30534:SF0">
    <property type="entry name" value="FLAGELLAR MOTOR SWITCH PROTEIN FLIG"/>
    <property type="match status" value="1"/>
</dbReference>
<comment type="function">
    <text evidence="10">FliG is one of three proteins (FliG, FliN, FliM) that forms the rotor-mounted switch complex (C ring), located at the base of the basal body. This complex interacts with the CheY and CheZ chemotaxis proteins, in addition to contacting components of the motor that determine the direction of flagellar rotation.</text>
</comment>
<evidence type="ECO:0000256" key="6">
    <source>
        <dbReference type="ARBA" id="ARBA00022500"/>
    </source>
</evidence>
<dbReference type="Gene3D" id="1.10.220.30">
    <property type="match status" value="3"/>
</dbReference>
<dbReference type="Pfam" id="PF14841">
    <property type="entry name" value="FliG_M"/>
    <property type="match status" value="1"/>
</dbReference>
<keyword evidence="9" id="KW-0975">Bacterial flagellum</keyword>
<sequence>MAEEVKEKISVDELSGVQKAAILMILLGPEVATKVFRELSEDVIMEITKEIAMIKAVDPEVAKEVLEEFFTLTVAKEHLAKGGVDYAKKILIEALGPEKAKKVVASLVKNMETSIGFEALKNIRPQQLAKIIQKEHPQTIALILAHLDPPKAAESLAELPESLRVEVVKRLASLSDISPEVLRRLSVVLEEKLQNVSVTDVEIGGPKTVAEILNRLDRETTKEILDELAKQNPEMATQIRDLMFVFEDIIKLDDFAIREILKRVDKKVLTVALKGASEELKEKFFRNMSQRAAETLKEEMEYLGPVKLKDVEAAQREIVELVRKLEDEGVISIGGAGEEVIT</sequence>
<evidence type="ECO:0000313" key="15">
    <source>
        <dbReference type="Proteomes" id="UP000063234"/>
    </source>
</evidence>
<dbReference type="Proteomes" id="UP000063234">
    <property type="component" value="Chromosome"/>
</dbReference>
<dbReference type="Pfam" id="PF01706">
    <property type="entry name" value="FliG_C"/>
    <property type="match status" value="1"/>
</dbReference>
<dbReference type="AlphaFoldDB" id="A0A0S3QT08"/>
<dbReference type="OrthoDB" id="9780302at2"/>
<dbReference type="RefSeq" id="WP_068549416.1">
    <property type="nucleotide sequence ID" value="NZ_AP013035.1"/>
</dbReference>
<keyword evidence="14" id="KW-0969">Cilium</keyword>
<dbReference type="Pfam" id="PF14842">
    <property type="entry name" value="FliG_N"/>
    <property type="match status" value="1"/>
</dbReference>
<accession>A0A0S3QT08</accession>
<keyword evidence="14" id="KW-0966">Cell projection</keyword>